<dbReference type="OrthoDB" id="9978460at2759"/>
<dbReference type="Proteomes" id="UP000281553">
    <property type="component" value="Unassembled WGS sequence"/>
</dbReference>
<dbReference type="AlphaFoldDB" id="A0A3P6R5X6"/>
<name>A0A3P6R5X6_DIBLA</name>
<evidence type="ECO:0000313" key="1">
    <source>
        <dbReference type="EMBL" id="VDK39311.1"/>
    </source>
</evidence>
<dbReference type="EMBL" id="UYRU01005808">
    <property type="protein sequence ID" value="VDK39311.1"/>
    <property type="molecule type" value="Genomic_DNA"/>
</dbReference>
<protein>
    <submittedName>
        <fullName evidence="1">Uncharacterized protein</fullName>
    </submittedName>
</protein>
<keyword evidence="2" id="KW-1185">Reference proteome</keyword>
<sequence>MAYKGGRSYLKDLRSLYVNIEESTNEQASISSVCGDKLEILLTPNEGPYTHAMFTLEVGFESLFLRFIQLAQHNLNLSG</sequence>
<gene>
    <name evidence="1" type="ORF">DILT_LOCUS1020</name>
</gene>
<organism evidence="1 2">
    <name type="scientific">Dibothriocephalus latus</name>
    <name type="common">Fish tapeworm</name>
    <name type="synonym">Diphyllobothrium latum</name>
    <dbReference type="NCBI Taxonomy" id="60516"/>
    <lineage>
        <taxon>Eukaryota</taxon>
        <taxon>Metazoa</taxon>
        <taxon>Spiralia</taxon>
        <taxon>Lophotrochozoa</taxon>
        <taxon>Platyhelminthes</taxon>
        <taxon>Cestoda</taxon>
        <taxon>Eucestoda</taxon>
        <taxon>Diphyllobothriidea</taxon>
        <taxon>Diphyllobothriidae</taxon>
        <taxon>Dibothriocephalus</taxon>
    </lineage>
</organism>
<accession>A0A3P6R5X6</accession>
<proteinExistence type="predicted"/>
<evidence type="ECO:0000313" key="2">
    <source>
        <dbReference type="Proteomes" id="UP000281553"/>
    </source>
</evidence>
<reference evidence="1 2" key="1">
    <citation type="submission" date="2018-11" db="EMBL/GenBank/DDBJ databases">
        <authorList>
            <consortium name="Pathogen Informatics"/>
        </authorList>
    </citation>
    <scope>NUCLEOTIDE SEQUENCE [LARGE SCALE GENOMIC DNA]</scope>
</reference>